<accession>A0A2T7PAY2</accession>
<dbReference type="GO" id="GO:0016020">
    <property type="term" value="C:membrane"/>
    <property type="evidence" value="ECO:0007669"/>
    <property type="project" value="UniProtKB-SubCell"/>
</dbReference>
<dbReference type="AlphaFoldDB" id="A0A2T7PAY2"/>
<dbReference type="EMBL" id="PZQS01000005">
    <property type="protein sequence ID" value="PVD30584.1"/>
    <property type="molecule type" value="Genomic_DNA"/>
</dbReference>
<dbReference type="STRING" id="400727.A0A2T7PAY2"/>
<organism evidence="8 9">
    <name type="scientific">Pomacea canaliculata</name>
    <name type="common">Golden apple snail</name>
    <dbReference type="NCBI Taxonomy" id="400727"/>
    <lineage>
        <taxon>Eukaryota</taxon>
        <taxon>Metazoa</taxon>
        <taxon>Spiralia</taxon>
        <taxon>Lophotrochozoa</taxon>
        <taxon>Mollusca</taxon>
        <taxon>Gastropoda</taxon>
        <taxon>Caenogastropoda</taxon>
        <taxon>Architaenioglossa</taxon>
        <taxon>Ampullarioidea</taxon>
        <taxon>Ampullariidae</taxon>
        <taxon>Pomacea</taxon>
    </lineage>
</organism>
<evidence type="ECO:0000259" key="7">
    <source>
        <dbReference type="Pfam" id="PF24456"/>
    </source>
</evidence>
<evidence type="ECO:0000313" key="9">
    <source>
        <dbReference type="Proteomes" id="UP000245119"/>
    </source>
</evidence>
<feature type="transmembrane region" description="Helical" evidence="6">
    <location>
        <begin position="168"/>
        <end position="188"/>
    </location>
</feature>
<feature type="transmembrane region" description="Helical" evidence="6">
    <location>
        <begin position="40"/>
        <end position="59"/>
    </location>
</feature>
<evidence type="ECO:0000256" key="1">
    <source>
        <dbReference type="ARBA" id="ARBA00004141"/>
    </source>
</evidence>
<name>A0A2T7PAY2_POMCA</name>
<protein>
    <recommendedName>
        <fullName evidence="7">RETREG1-3/ARL6IP-like N-terminal reticulon-homology domain-containing protein</fullName>
    </recommendedName>
</protein>
<dbReference type="Pfam" id="PF24456">
    <property type="entry name" value="RHD_RETREG1-3"/>
    <property type="match status" value="1"/>
</dbReference>
<dbReference type="PANTHER" id="PTHR20952:SF4">
    <property type="entry name" value="RETICULOPHAGY REGULATOR 2"/>
    <property type="match status" value="1"/>
</dbReference>
<feature type="transmembrane region" description="Helical" evidence="6">
    <location>
        <begin position="143"/>
        <end position="162"/>
    </location>
</feature>
<evidence type="ECO:0000256" key="6">
    <source>
        <dbReference type="SAM" id="Phobius"/>
    </source>
</evidence>
<evidence type="ECO:0000313" key="8">
    <source>
        <dbReference type="EMBL" id="PVD30584.1"/>
    </source>
</evidence>
<feature type="compositionally biased region" description="Low complexity" evidence="5">
    <location>
        <begin position="283"/>
        <end position="292"/>
    </location>
</feature>
<keyword evidence="2 6" id="KW-0812">Transmembrane</keyword>
<feature type="transmembrane region" description="Helical" evidence="6">
    <location>
        <begin position="65"/>
        <end position="82"/>
    </location>
</feature>
<proteinExistence type="predicted"/>
<keyword evidence="9" id="KW-1185">Reference proteome</keyword>
<dbReference type="Proteomes" id="UP000245119">
    <property type="component" value="Linkage Group LG5"/>
</dbReference>
<dbReference type="GO" id="GO:0005783">
    <property type="term" value="C:endoplasmic reticulum"/>
    <property type="evidence" value="ECO:0007669"/>
    <property type="project" value="UniProtKB-ARBA"/>
</dbReference>
<evidence type="ECO:0000256" key="5">
    <source>
        <dbReference type="SAM" id="MobiDB-lite"/>
    </source>
</evidence>
<feature type="compositionally biased region" description="Polar residues" evidence="5">
    <location>
        <begin position="332"/>
        <end position="346"/>
    </location>
</feature>
<evidence type="ECO:0000256" key="3">
    <source>
        <dbReference type="ARBA" id="ARBA00022989"/>
    </source>
</evidence>
<evidence type="ECO:0000256" key="4">
    <source>
        <dbReference type="ARBA" id="ARBA00023136"/>
    </source>
</evidence>
<dbReference type="InterPro" id="IPR052114">
    <property type="entry name" value="ER_autophagy_membrane_reg"/>
</dbReference>
<feature type="region of interest" description="Disordered" evidence="5">
    <location>
        <begin position="450"/>
        <end position="478"/>
    </location>
</feature>
<dbReference type="PANTHER" id="PTHR20952">
    <property type="entry name" value="ADP-RIBOSYLATION-LIKE FACTOR 6-INTERACTING PROTEIN"/>
    <property type="match status" value="1"/>
</dbReference>
<evidence type="ECO:0000256" key="2">
    <source>
        <dbReference type="ARBA" id="ARBA00022692"/>
    </source>
</evidence>
<dbReference type="InterPro" id="IPR057282">
    <property type="entry name" value="RETREG1-3-like_RHD"/>
</dbReference>
<comment type="subcellular location">
    <subcellularLocation>
        <location evidence="1">Membrane</location>
        <topology evidence="1">Multi-pass membrane protein</topology>
    </subcellularLocation>
</comment>
<reference evidence="8 9" key="1">
    <citation type="submission" date="2018-04" db="EMBL/GenBank/DDBJ databases">
        <title>The genome of golden apple snail Pomacea canaliculata provides insight into stress tolerance and invasive adaptation.</title>
        <authorList>
            <person name="Liu C."/>
            <person name="Liu B."/>
            <person name="Ren Y."/>
            <person name="Zhang Y."/>
            <person name="Wang H."/>
            <person name="Li S."/>
            <person name="Jiang F."/>
            <person name="Yin L."/>
            <person name="Zhang G."/>
            <person name="Qian W."/>
            <person name="Fan W."/>
        </authorList>
    </citation>
    <scope>NUCLEOTIDE SEQUENCE [LARGE SCALE GENOMIC DNA]</scope>
    <source>
        <strain evidence="8">SZHN2017</strain>
        <tissue evidence="8">Muscle</tissue>
    </source>
</reference>
<keyword evidence="3 6" id="KW-1133">Transmembrane helix</keyword>
<feature type="compositionally biased region" description="Acidic residues" evidence="5">
    <location>
        <begin position="454"/>
        <end position="472"/>
    </location>
</feature>
<dbReference type="OrthoDB" id="10029527at2759"/>
<sequence>MGEAERLWNQPKSLEAKLIELLNPVEPVVMRLQSLFVWEYPRRSVVLLVVVHLIFWLIAWSRLQVYFLLSMLLMIVFFVDTWKKKIWPEIRVPPPVPDDVDGWTPVHPRLLSVPEISHHVAVNICSCFRILGSLRQFRREKPFLFFLVSAAFLLCLAALGHYMSGFLIIYTFVMSVMIWPSVFYHNLLKRAYLRMEPLFMWWDYQLKSKCYVRRGNQVVNYTDQPSQISISQGVGGRDGRPSMLAQVVEEVEEDDFLPSIDPVTAAALARAITDSEDEGTGGTPSLPTPGLSKEPSIDNSDEERRTEDFSLDVDAMPSFDDLDHSDDDITPLTASPNTFTGASRSSGEMAFSPLHFDDADSDSDDEVAGDIGFPDVTQTVLSSDTDPVTAAFTSTLVTKTLSSMMETALQGMMGLGSGGQATSSGVLPRTGTKITYTKTLKGECIDFATPEPTIAEDEEGCEPSDDEPDNPMDDTINNEVAEIEKDFDFLEELDEEEQRGKTAKN</sequence>
<keyword evidence="4 6" id="KW-0472">Membrane</keyword>
<feature type="domain" description="RETREG1-3/ARL6IP-like N-terminal reticulon-homology" evidence="7">
    <location>
        <begin position="23"/>
        <end position="205"/>
    </location>
</feature>
<comment type="caution">
    <text evidence="8">The sequence shown here is derived from an EMBL/GenBank/DDBJ whole genome shotgun (WGS) entry which is preliminary data.</text>
</comment>
<gene>
    <name evidence="8" type="ORF">C0Q70_09856</name>
</gene>
<feature type="region of interest" description="Disordered" evidence="5">
    <location>
        <begin position="273"/>
        <end position="367"/>
    </location>
</feature>